<evidence type="ECO:0000313" key="7">
    <source>
        <dbReference type="WBParaSite" id="nRc.2.0.1.t05764-RA"/>
    </source>
</evidence>
<dbReference type="Proteomes" id="UP000887565">
    <property type="component" value="Unplaced"/>
</dbReference>
<dbReference type="AlphaFoldDB" id="A0A915HV39"/>
<name>A0A915HV39_ROMCU</name>
<organism evidence="6 7">
    <name type="scientific">Romanomermis culicivorax</name>
    <name type="common">Nematode worm</name>
    <dbReference type="NCBI Taxonomy" id="13658"/>
    <lineage>
        <taxon>Eukaryota</taxon>
        <taxon>Metazoa</taxon>
        <taxon>Ecdysozoa</taxon>
        <taxon>Nematoda</taxon>
        <taxon>Enoplea</taxon>
        <taxon>Dorylaimia</taxon>
        <taxon>Mermithida</taxon>
        <taxon>Mermithoidea</taxon>
        <taxon>Mermithidae</taxon>
        <taxon>Romanomermis</taxon>
    </lineage>
</organism>
<keyword evidence="6" id="KW-1185">Reference proteome</keyword>
<dbReference type="GO" id="GO:0005762">
    <property type="term" value="C:mitochondrial large ribosomal subunit"/>
    <property type="evidence" value="ECO:0007669"/>
    <property type="project" value="TreeGrafter"/>
</dbReference>
<keyword evidence="2" id="KW-0689">Ribosomal protein</keyword>
<dbReference type="PANTHER" id="PTHR12220">
    <property type="entry name" value="50S/60S RIBOSOMAL PROTEIN L16"/>
    <property type="match status" value="1"/>
</dbReference>
<dbReference type="Pfam" id="PF00252">
    <property type="entry name" value="Ribosomal_L16"/>
    <property type="match status" value="1"/>
</dbReference>
<keyword evidence="3" id="KW-0687">Ribonucleoprotein</keyword>
<reference evidence="7" key="1">
    <citation type="submission" date="2022-11" db="UniProtKB">
        <authorList>
            <consortium name="WormBaseParasite"/>
        </authorList>
    </citation>
    <scope>IDENTIFICATION</scope>
</reference>
<dbReference type="CDD" id="cd01433">
    <property type="entry name" value="Ribosomal_L16_L10e"/>
    <property type="match status" value="1"/>
</dbReference>
<dbReference type="InterPro" id="IPR036920">
    <property type="entry name" value="Ribosomal_uL16_sf"/>
</dbReference>
<dbReference type="PANTHER" id="PTHR12220:SF13">
    <property type="entry name" value="LARGE RIBOSOMAL SUBUNIT PROTEIN UL16M"/>
    <property type="match status" value="1"/>
</dbReference>
<dbReference type="SUPFAM" id="SSF54686">
    <property type="entry name" value="Ribosomal protein L16p/L10e"/>
    <property type="match status" value="1"/>
</dbReference>
<evidence type="ECO:0000256" key="3">
    <source>
        <dbReference type="ARBA" id="ARBA00023274"/>
    </source>
</evidence>
<dbReference type="WBParaSite" id="nRc.2.0.1.t05764-RA">
    <property type="protein sequence ID" value="nRc.2.0.1.t05764-RA"/>
    <property type="gene ID" value="nRc.2.0.1.g05764"/>
</dbReference>
<dbReference type="InterPro" id="IPR016180">
    <property type="entry name" value="Ribosomal_uL16_dom"/>
</dbReference>
<dbReference type="InterPro" id="IPR000114">
    <property type="entry name" value="Ribosomal_uL16_bact-type"/>
</dbReference>
<evidence type="ECO:0000256" key="4">
    <source>
        <dbReference type="ARBA" id="ARBA00035302"/>
    </source>
</evidence>
<proteinExistence type="inferred from homology"/>
<evidence type="ECO:0000256" key="2">
    <source>
        <dbReference type="ARBA" id="ARBA00022980"/>
    </source>
</evidence>
<dbReference type="GO" id="GO:0032543">
    <property type="term" value="P:mitochondrial translation"/>
    <property type="evidence" value="ECO:0007669"/>
    <property type="project" value="TreeGrafter"/>
</dbReference>
<evidence type="ECO:0000256" key="5">
    <source>
        <dbReference type="ARBA" id="ARBA00035440"/>
    </source>
</evidence>
<dbReference type="GO" id="GO:0019843">
    <property type="term" value="F:rRNA binding"/>
    <property type="evidence" value="ECO:0007669"/>
    <property type="project" value="InterPro"/>
</dbReference>
<dbReference type="InterPro" id="IPR047873">
    <property type="entry name" value="Ribosomal_uL16"/>
</dbReference>
<accession>A0A915HV39</accession>
<dbReference type="GO" id="GO:0003735">
    <property type="term" value="F:structural constituent of ribosome"/>
    <property type="evidence" value="ECO:0007669"/>
    <property type="project" value="InterPro"/>
</dbReference>
<sequence>MHFDIVSYVHVGPIYLRKIEKVYAVTGGMLQYKHLELIRTRVNKLLNEYELFKDAFAVWRVDAPWLPRPKKSKGSKMGGGKSKVHHFVTPVRSGRILFEFGGHIVEDQARQAIECLAERVPFEARFVSQAILLQEKENEMIARRNNKNRFTTDFCMKWNMHNCSEHLSPYDYVWGGQYR</sequence>
<comment type="similarity">
    <text evidence="1">Belongs to the universal ribosomal protein uL16 family.</text>
</comment>
<evidence type="ECO:0000256" key="1">
    <source>
        <dbReference type="ARBA" id="ARBA00008931"/>
    </source>
</evidence>
<protein>
    <recommendedName>
        <fullName evidence="4">Large ribosomal subunit protein uL16m</fullName>
    </recommendedName>
    <alternativeName>
        <fullName evidence="5">39S ribosomal protein L16, mitochondrial</fullName>
    </alternativeName>
</protein>
<evidence type="ECO:0000313" key="6">
    <source>
        <dbReference type="Proteomes" id="UP000887565"/>
    </source>
</evidence>
<dbReference type="OMA" id="WGHMEMM"/>
<dbReference type="Gene3D" id="3.90.1170.10">
    <property type="entry name" value="Ribosomal protein L10e/L16"/>
    <property type="match status" value="1"/>
</dbReference>